<dbReference type="Pfam" id="PF19112">
    <property type="entry name" value="VanA_C"/>
    <property type="match status" value="1"/>
</dbReference>
<evidence type="ECO:0000256" key="2">
    <source>
        <dbReference type="ARBA" id="ARBA00022723"/>
    </source>
</evidence>
<dbReference type="InterPro" id="IPR050584">
    <property type="entry name" value="Cholesterol_7-desaturase"/>
</dbReference>
<evidence type="ECO:0000259" key="6">
    <source>
        <dbReference type="PROSITE" id="PS51296"/>
    </source>
</evidence>
<dbReference type="SUPFAM" id="SSF50022">
    <property type="entry name" value="ISP domain"/>
    <property type="match status" value="1"/>
</dbReference>
<evidence type="ECO:0000256" key="1">
    <source>
        <dbReference type="ARBA" id="ARBA00022714"/>
    </source>
</evidence>
<keyword evidence="1" id="KW-0001">2Fe-2S</keyword>
<name>A0ABU6K235_9RHOO</name>
<feature type="domain" description="Rieske" evidence="6">
    <location>
        <begin position="13"/>
        <end position="116"/>
    </location>
</feature>
<dbReference type="InterPro" id="IPR017941">
    <property type="entry name" value="Rieske_2Fe-2S"/>
</dbReference>
<accession>A0ABU6K235</accession>
<keyword evidence="4" id="KW-0408">Iron</keyword>
<dbReference type="InterPro" id="IPR044043">
    <property type="entry name" value="VanA_C_cat"/>
</dbReference>
<sequence length="355" mass="40193">MLVTQQKVLRRFWYAIMPISKLDAGPQPFTLLGEKIVLWKKSDGTPAALRDRCCHRTAKLSKGFVEGDHIVCGYHGWQYDCSGSCVKIPQAPAMAIPAGAKVPAFPCQEKYGYVWVALEDPLKPIMDIPEHAEGSYRCIQQFDVSWKTGALRLMENSFDAAHFAFVHKGTFGQFSQQKPEFFGITETDYGFEAETKLTINNPPASHRITGTTEPTTRRHFRNQWHLPFNRRLGLNYPNGLEHLIITCATPIDDENIQILQWLYRNDTEADCPAAELNEWDLRVIAEDKEILETVDADAPVDLGRRVEQNMAADQPGLIMRKRLLALLEQHGEQEVHRAAKTIIPIREVTTCPLPA</sequence>
<proteinExistence type="predicted"/>
<comment type="caution">
    <text evidence="7">The sequence shown here is derived from an EMBL/GenBank/DDBJ whole genome shotgun (WGS) entry which is preliminary data.</text>
</comment>
<dbReference type="SUPFAM" id="SSF55961">
    <property type="entry name" value="Bet v1-like"/>
    <property type="match status" value="1"/>
</dbReference>
<keyword evidence="2" id="KW-0479">Metal-binding</keyword>
<keyword evidence="5" id="KW-0411">Iron-sulfur</keyword>
<dbReference type="RefSeq" id="WP_327598689.1">
    <property type="nucleotide sequence ID" value="NZ_JAYXHS010000001.1"/>
</dbReference>
<reference evidence="7 8" key="1">
    <citation type="submission" date="2024-01" db="EMBL/GenBank/DDBJ databases">
        <title>Uliginosibacterium soil sp. nov.</title>
        <authorList>
            <person name="Lv Y."/>
        </authorList>
    </citation>
    <scope>NUCLEOTIDE SEQUENCE [LARGE SCALE GENOMIC DNA]</scope>
    <source>
        <strain evidence="7 8">H3</strain>
    </source>
</reference>
<gene>
    <name evidence="7" type="ORF">VVD49_08400</name>
</gene>
<dbReference type="PANTHER" id="PTHR21266:SF60">
    <property type="entry name" value="3-KETOSTEROID-9-ALPHA-MONOOXYGENASE, OXYGENASE COMPONENT"/>
    <property type="match status" value="1"/>
</dbReference>
<protein>
    <submittedName>
        <fullName evidence="7">Aromatic ring-hydroxylating dioxygenase subunit alpha</fullName>
        <ecNumber evidence="7">1.14.13.-</ecNumber>
    </submittedName>
</protein>
<evidence type="ECO:0000313" key="7">
    <source>
        <dbReference type="EMBL" id="MEC5385741.1"/>
    </source>
</evidence>
<dbReference type="PANTHER" id="PTHR21266">
    <property type="entry name" value="IRON-SULFUR DOMAIN CONTAINING PROTEIN"/>
    <property type="match status" value="1"/>
</dbReference>
<dbReference type="InterPro" id="IPR036922">
    <property type="entry name" value="Rieske_2Fe-2S_sf"/>
</dbReference>
<dbReference type="Gene3D" id="2.102.10.10">
    <property type="entry name" value="Rieske [2Fe-2S] iron-sulphur domain"/>
    <property type="match status" value="1"/>
</dbReference>
<evidence type="ECO:0000256" key="5">
    <source>
        <dbReference type="ARBA" id="ARBA00023014"/>
    </source>
</evidence>
<keyword evidence="8" id="KW-1185">Reference proteome</keyword>
<evidence type="ECO:0000256" key="3">
    <source>
        <dbReference type="ARBA" id="ARBA00023002"/>
    </source>
</evidence>
<keyword evidence="7" id="KW-0223">Dioxygenase</keyword>
<evidence type="ECO:0000256" key="4">
    <source>
        <dbReference type="ARBA" id="ARBA00023004"/>
    </source>
</evidence>
<evidence type="ECO:0000313" key="8">
    <source>
        <dbReference type="Proteomes" id="UP001331561"/>
    </source>
</evidence>
<keyword evidence="3 7" id="KW-0560">Oxidoreductase</keyword>
<dbReference type="EMBL" id="JAYXHS010000001">
    <property type="protein sequence ID" value="MEC5385741.1"/>
    <property type="molecule type" value="Genomic_DNA"/>
</dbReference>
<dbReference type="PROSITE" id="PS51296">
    <property type="entry name" value="RIESKE"/>
    <property type="match status" value="1"/>
</dbReference>
<dbReference type="Pfam" id="PF00355">
    <property type="entry name" value="Rieske"/>
    <property type="match status" value="1"/>
</dbReference>
<organism evidence="7 8">
    <name type="scientific">Uliginosibacterium silvisoli</name>
    <dbReference type="NCBI Taxonomy" id="3114758"/>
    <lineage>
        <taxon>Bacteria</taxon>
        <taxon>Pseudomonadati</taxon>
        <taxon>Pseudomonadota</taxon>
        <taxon>Betaproteobacteria</taxon>
        <taxon>Rhodocyclales</taxon>
        <taxon>Zoogloeaceae</taxon>
        <taxon>Uliginosibacterium</taxon>
    </lineage>
</organism>
<dbReference type="EC" id="1.14.13.-" evidence="7"/>
<dbReference type="Proteomes" id="UP001331561">
    <property type="component" value="Unassembled WGS sequence"/>
</dbReference>
<dbReference type="Gene3D" id="3.90.380.10">
    <property type="entry name" value="Naphthalene 1,2-dioxygenase Alpha Subunit, Chain A, domain 1"/>
    <property type="match status" value="1"/>
</dbReference>
<dbReference type="GO" id="GO:0051213">
    <property type="term" value="F:dioxygenase activity"/>
    <property type="evidence" value="ECO:0007669"/>
    <property type="project" value="UniProtKB-KW"/>
</dbReference>